<dbReference type="EMBL" id="AASURL010000093">
    <property type="protein sequence ID" value="EFH0367690.1"/>
    <property type="molecule type" value="Genomic_DNA"/>
</dbReference>
<reference evidence="1 2" key="1">
    <citation type="submission" date="2020-02" db="EMBL/GenBank/DDBJ databases">
        <authorList>
            <consortium name="PulseNet: The National Subtyping Network for Foodborne Disease Surveillance"/>
            <person name="Tarr C.L."/>
            <person name="Trees E."/>
            <person name="Katz L.S."/>
            <person name="Carleton-Romer H.A."/>
            <person name="Stroika S."/>
            <person name="Kucerova Z."/>
            <person name="Roache K.F."/>
            <person name="Sabol A.L."/>
            <person name="Besser J."/>
            <person name="Gerner-Smidt P."/>
        </authorList>
    </citation>
    <scope>NUCLEOTIDE SEQUENCE [LARGE SCALE GENOMIC DNA]</scope>
    <source>
        <strain evidence="1 2">PNUSAE004166</strain>
    </source>
</reference>
<evidence type="ECO:0000313" key="1">
    <source>
        <dbReference type="EMBL" id="EFH0367690.1"/>
    </source>
</evidence>
<dbReference type="Proteomes" id="UP000521991">
    <property type="component" value="Unassembled WGS sequence"/>
</dbReference>
<dbReference type="AlphaFoldDB" id="A0A827CWA0"/>
<feature type="non-terminal residue" evidence="1">
    <location>
        <position position="1"/>
    </location>
</feature>
<proteinExistence type="predicted"/>
<accession>A0A827CWA0</accession>
<name>A0A827CWA0_ECOLX</name>
<evidence type="ECO:0000313" key="2">
    <source>
        <dbReference type="Proteomes" id="UP000521991"/>
    </source>
</evidence>
<evidence type="ECO:0008006" key="3">
    <source>
        <dbReference type="Google" id="ProtNLM"/>
    </source>
</evidence>
<protein>
    <recommendedName>
        <fullName evidence="3">SopA family protein</fullName>
    </recommendedName>
</protein>
<dbReference type="Gene3D" id="3.40.1850.10">
    <property type="entry name" value="HECT-like ubiquitin ligase"/>
    <property type="match status" value="1"/>
</dbReference>
<sequence>IETEDNLRTFNTNELTRNDNIFILFSSVDDGPVMVVSSQRLHDMLNPTKDTNWNSTYIYKSRHEMLPVNLTQETLFSSKSHGKYALFPIFTASWRAHRIMNKGV</sequence>
<organism evidence="1 2">
    <name type="scientific">Escherichia coli</name>
    <dbReference type="NCBI Taxonomy" id="562"/>
    <lineage>
        <taxon>Bacteria</taxon>
        <taxon>Pseudomonadati</taxon>
        <taxon>Pseudomonadota</taxon>
        <taxon>Gammaproteobacteria</taxon>
        <taxon>Enterobacterales</taxon>
        <taxon>Enterobacteriaceae</taxon>
        <taxon>Escherichia</taxon>
    </lineage>
</organism>
<comment type="caution">
    <text evidence="1">The sequence shown here is derived from an EMBL/GenBank/DDBJ whole genome shotgun (WGS) entry which is preliminary data.</text>
</comment>
<gene>
    <name evidence="1" type="ORF">BGM66_004195</name>
</gene>